<dbReference type="EMBL" id="SJPQ01000002">
    <property type="protein sequence ID" value="TWT88537.1"/>
    <property type="molecule type" value="Genomic_DNA"/>
</dbReference>
<keyword evidence="3" id="KW-1003">Cell membrane</keyword>
<accession>A0A5C5ZNP8</accession>
<proteinExistence type="inferred from homology"/>
<evidence type="ECO:0000259" key="9">
    <source>
        <dbReference type="Pfam" id="PF12704"/>
    </source>
</evidence>
<name>A0A5C5ZNP8_9BACT</name>
<gene>
    <name evidence="10" type="primary">lolC</name>
    <name evidence="10" type="ORF">Mal64_20200</name>
</gene>
<protein>
    <submittedName>
        <fullName evidence="10">Lipoprotein-releasing system transmembrane protein LolC</fullName>
    </submittedName>
</protein>
<dbReference type="InterPro" id="IPR025857">
    <property type="entry name" value="MacB_PCD"/>
</dbReference>
<sequence length="501" mass="54256">MYKLLLCLRYLRTRWIALASIVSVTLGVATMIVVNSVMAGFTHEMQDRIHGILSDLVFEARSLDGVPDAPAHMAKIRAAAGDMIEGMSPTAHVPAMLGFTVGGQRVTKQVNVIGVDPTTYSTVSDFGRYLQHPENRTSLDFELKESGYDTHDHQADDPLATPEREQMGFAGWEYRRRKAYWTKKEAELATEAGPAVNDPFAANGQAEEGATFDPAKQQHPGVVLGIAIGSYRDHAGADRFLVVPGDDIEITYPSAGVPPKPLSAHFTVVDYYESKMNEYDGTFVFVPIETMQQLRGMIDPSTGVANFNSIQIRCKEGVDPAVVRDTIAAAFDPQRYVVSTWRDKQGALLAAVQMETAVLNVLLFMIIAVAGFGILATFYMIVVEKTRDIGVMKSLGASSLGVMGIFVGYGLALGVVGAGAGMLGGLVFVDHINEIADVLGRITGQPVFDPSVYYFQKIPTIVDPFTVAWVVGGAMAIAVLASVAPAFRAAMLRPVEALRWE</sequence>
<feature type="transmembrane region" description="Helical" evidence="7">
    <location>
        <begin position="15"/>
        <end position="38"/>
    </location>
</feature>
<feature type="transmembrane region" description="Helical" evidence="7">
    <location>
        <begin position="395"/>
        <end position="420"/>
    </location>
</feature>
<comment type="subcellular location">
    <subcellularLocation>
        <location evidence="1">Cell membrane</location>
        <topology evidence="1">Multi-pass membrane protein</topology>
    </subcellularLocation>
</comment>
<evidence type="ECO:0000256" key="1">
    <source>
        <dbReference type="ARBA" id="ARBA00004651"/>
    </source>
</evidence>
<evidence type="ECO:0000313" key="11">
    <source>
        <dbReference type="Proteomes" id="UP000315440"/>
    </source>
</evidence>
<dbReference type="InterPro" id="IPR003838">
    <property type="entry name" value="ABC3_permease_C"/>
</dbReference>
<dbReference type="InterPro" id="IPR051447">
    <property type="entry name" value="Lipoprotein-release_system"/>
</dbReference>
<reference evidence="10 11" key="1">
    <citation type="submission" date="2019-02" db="EMBL/GenBank/DDBJ databases">
        <title>Deep-cultivation of Planctomycetes and their phenomic and genomic characterization uncovers novel biology.</title>
        <authorList>
            <person name="Wiegand S."/>
            <person name="Jogler M."/>
            <person name="Boedeker C."/>
            <person name="Pinto D."/>
            <person name="Vollmers J."/>
            <person name="Rivas-Marin E."/>
            <person name="Kohn T."/>
            <person name="Peeters S.H."/>
            <person name="Heuer A."/>
            <person name="Rast P."/>
            <person name="Oberbeckmann S."/>
            <person name="Bunk B."/>
            <person name="Jeske O."/>
            <person name="Meyerdierks A."/>
            <person name="Storesund J.E."/>
            <person name="Kallscheuer N."/>
            <person name="Luecker S."/>
            <person name="Lage O.M."/>
            <person name="Pohl T."/>
            <person name="Merkel B.J."/>
            <person name="Hornburger P."/>
            <person name="Mueller R.-W."/>
            <person name="Bruemmer F."/>
            <person name="Labrenz M."/>
            <person name="Spormann A.M."/>
            <person name="Op Den Camp H."/>
            <person name="Overmann J."/>
            <person name="Amann R."/>
            <person name="Jetten M.S.M."/>
            <person name="Mascher T."/>
            <person name="Medema M.H."/>
            <person name="Devos D.P."/>
            <person name="Kaster A.-K."/>
            <person name="Ovreas L."/>
            <person name="Rohde M."/>
            <person name="Galperin M.Y."/>
            <person name="Jogler C."/>
        </authorList>
    </citation>
    <scope>NUCLEOTIDE SEQUENCE [LARGE SCALE GENOMIC DNA]</scope>
    <source>
        <strain evidence="10 11">Mal64</strain>
    </source>
</reference>
<keyword evidence="4 7" id="KW-0812">Transmembrane</keyword>
<keyword evidence="5 7" id="KW-1133">Transmembrane helix</keyword>
<evidence type="ECO:0000259" key="8">
    <source>
        <dbReference type="Pfam" id="PF02687"/>
    </source>
</evidence>
<keyword evidence="11" id="KW-1185">Reference proteome</keyword>
<dbReference type="AlphaFoldDB" id="A0A5C5ZNP8"/>
<comment type="similarity">
    <text evidence="2">Belongs to the ABC-4 integral membrane protein family. LolC/E subfamily.</text>
</comment>
<keyword evidence="10" id="KW-0449">Lipoprotein</keyword>
<evidence type="ECO:0000256" key="4">
    <source>
        <dbReference type="ARBA" id="ARBA00022692"/>
    </source>
</evidence>
<evidence type="ECO:0000256" key="3">
    <source>
        <dbReference type="ARBA" id="ARBA00022475"/>
    </source>
</evidence>
<evidence type="ECO:0000256" key="7">
    <source>
        <dbReference type="SAM" id="Phobius"/>
    </source>
</evidence>
<dbReference type="GO" id="GO:0098797">
    <property type="term" value="C:plasma membrane protein complex"/>
    <property type="evidence" value="ECO:0007669"/>
    <property type="project" value="TreeGrafter"/>
</dbReference>
<feature type="domain" description="MacB-like periplasmic core" evidence="9">
    <location>
        <begin position="19"/>
        <end position="135"/>
    </location>
</feature>
<feature type="transmembrane region" description="Helical" evidence="7">
    <location>
        <begin position="467"/>
        <end position="487"/>
    </location>
</feature>
<dbReference type="Pfam" id="PF12704">
    <property type="entry name" value="MacB_PCD"/>
    <property type="match status" value="1"/>
</dbReference>
<evidence type="ECO:0000256" key="2">
    <source>
        <dbReference type="ARBA" id="ARBA00005236"/>
    </source>
</evidence>
<keyword evidence="6 7" id="KW-0472">Membrane</keyword>
<dbReference type="GO" id="GO:0044874">
    <property type="term" value="P:lipoprotein localization to outer membrane"/>
    <property type="evidence" value="ECO:0007669"/>
    <property type="project" value="TreeGrafter"/>
</dbReference>
<feature type="domain" description="ABC3 transporter permease C-terminal" evidence="8">
    <location>
        <begin position="361"/>
        <end position="490"/>
    </location>
</feature>
<dbReference type="RefSeq" id="WP_146399681.1">
    <property type="nucleotide sequence ID" value="NZ_SJPQ01000002.1"/>
</dbReference>
<dbReference type="PANTHER" id="PTHR30489">
    <property type="entry name" value="LIPOPROTEIN-RELEASING SYSTEM TRANSMEMBRANE PROTEIN LOLE"/>
    <property type="match status" value="1"/>
</dbReference>
<evidence type="ECO:0000256" key="5">
    <source>
        <dbReference type="ARBA" id="ARBA00022989"/>
    </source>
</evidence>
<feature type="transmembrane region" description="Helical" evidence="7">
    <location>
        <begin position="361"/>
        <end position="383"/>
    </location>
</feature>
<dbReference type="Proteomes" id="UP000315440">
    <property type="component" value="Unassembled WGS sequence"/>
</dbReference>
<comment type="caution">
    <text evidence="10">The sequence shown here is derived from an EMBL/GenBank/DDBJ whole genome shotgun (WGS) entry which is preliminary data.</text>
</comment>
<dbReference type="Pfam" id="PF02687">
    <property type="entry name" value="FtsX"/>
    <property type="match status" value="1"/>
</dbReference>
<dbReference type="OrthoDB" id="9808461at2"/>
<dbReference type="PANTHER" id="PTHR30489:SF0">
    <property type="entry name" value="LIPOPROTEIN-RELEASING SYSTEM TRANSMEMBRANE PROTEIN LOLE"/>
    <property type="match status" value="1"/>
</dbReference>
<organism evidence="10 11">
    <name type="scientific">Pseudobythopirellula maris</name>
    <dbReference type="NCBI Taxonomy" id="2527991"/>
    <lineage>
        <taxon>Bacteria</taxon>
        <taxon>Pseudomonadati</taxon>
        <taxon>Planctomycetota</taxon>
        <taxon>Planctomycetia</taxon>
        <taxon>Pirellulales</taxon>
        <taxon>Lacipirellulaceae</taxon>
        <taxon>Pseudobythopirellula</taxon>
    </lineage>
</organism>
<evidence type="ECO:0000256" key="6">
    <source>
        <dbReference type="ARBA" id="ARBA00023136"/>
    </source>
</evidence>
<evidence type="ECO:0000313" key="10">
    <source>
        <dbReference type="EMBL" id="TWT88537.1"/>
    </source>
</evidence>